<dbReference type="PANTHER" id="PTHR39159">
    <property type="match status" value="1"/>
</dbReference>
<gene>
    <name evidence="3" type="ORF">OG477_42265</name>
</gene>
<dbReference type="Gene3D" id="2.40.380.10">
    <property type="entry name" value="FomD-like"/>
    <property type="match status" value="1"/>
</dbReference>
<dbReference type="AlphaFoldDB" id="A0AAU1I9C2"/>
<organism evidence="3">
    <name type="scientific">Streptomyces sp. NBC_00180</name>
    <dbReference type="NCBI Taxonomy" id="2903632"/>
    <lineage>
        <taxon>Bacteria</taxon>
        <taxon>Bacillati</taxon>
        <taxon>Actinomycetota</taxon>
        <taxon>Actinomycetes</taxon>
        <taxon>Kitasatosporales</taxon>
        <taxon>Streptomycetaceae</taxon>
        <taxon>Streptomyces</taxon>
    </lineage>
</organism>
<keyword evidence="1" id="KW-0378">Hydrolase</keyword>
<sequence>MDSWVWQGNALASYYEAGEYFSVHLHRDAAGEPVHWYVNFEQPFQRTPIGIDTFDLFVDLVVTPDLSSYSWKDEDEYAHARRLGLVNQELHQHIGLARERALELLRRRIGPFTGNWPNWTMSPSWELPKLPLGTDSAVGTKAA</sequence>
<accession>A0AAU1I9C2</accession>
<dbReference type="GO" id="GO:0016787">
    <property type="term" value="F:hydrolase activity"/>
    <property type="evidence" value="ECO:0007669"/>
    <property type="project" value="UniProtKB-KW"/>
</dbReference>
<dbReference type="Pfam" id="PF04167">
    <property type="entry name" value="DUF402"/>
    <property type="match status" value="1"/>
</dbReference>
<dbReference type="InterPro" id="IPR035930">
    <property type="entry name" value="FomD-like_sf"/>
</dbReference>
<dbReference type="SUPFAM" id="SSF159234">
    <property type="entry name" value="FomD-like"/>
    <property type="match status" value="1"/>
</dbReference>
<reference evidence="3" key="1">
    <citation type="submission" date="2022-10" db="EMBL/GenBank/DDBJ databases">
        <title>The complete genomes of actinobacterial strains from the NBC collection.</title>
        <authorList>
            <person name="Joergensen T.S."/>
            <person name="Alvarez Arevalo M."/>
            <person name="Sterndorff E.B."/>
            <person name="Faurdal D."/>
            <person name="Vuksanovic O."/>
            <person name="Mourched A.-S."/>
            <person name="Charusanti P."/>
            <person name="Shaw S."/>
            <person name="Blin K."/>
            <person name="Weber T."/>
        </authorList>
    </citation>
    <scope>NUCLEOTIDE SEQUENCE</scope>
    <source>
        <strain evidence="3">NBC 00180</strain>
    </source>
</reference>
<evidence type="ECO:0000313" key="3">
    <source>
        <dbReference type="EMBL" id="WTP91490.1"/>
    </source>
</evidence>
<dbReference type="PANTHER" id="PTHR39159:SF1">
    <property type="entry name" value="UPF0374 PROTEIN YGAC"/>
    <property type="match status" value="1"/>
</dbReference>
<name>A0AAU1I9C2_9ACTN</name>
<feature type="domain" description="DUF402" evidence="2">
    <location>
        <begin position="6"/>
        <end position="107"/>
    </location>
</feature>
<dbReference type="EMBL" id="CP108140">
    <property type="protein sequence ID" value="WTP91490.1"/>
    <property type="molecule type" value="Genomic_DNA"/>
</dbReference>
<evidence type="ECO:0000256" key="1">
    <source>
        <dbReference type="ARBA" id="ARBA00022801"/>
    </source>
</evidence>
<dbReference type="InterPro" id="IPR007295">
    <property type="entry name" value="DUF402"/>
</dbReference>
<evidence type="ECO:0000259" key="2">
    <source>
        <dbReference type="Pfam" id="PF04167"/>
    </source>
</evidence>
<dbReference type="InterPro" id="IPR050212">
    <property type="entry name" value="Ntdp-like"/>
</dbReference>
<protein>
    <submittedName>
        <fullName evidence="3">DUF402 domain-containing protein</fullName>
    </submittedName>
</protein>
<proteinExistence type="predicted"/>